<accession>A0A9N7UDC2</accession>
<dbReference type="Proteomes" id="UP001153269">
    <property type="component" value="Unassembled WGS sequence"/>
</dbReference>
<reference evidence="1" key="1">
    <citation type="submission" date="2020-03" db="EMBL/GenBank/DDBJ databases">
        <authorList>
            <person name="Weist P."/>
        </authorList>
    </citation>
    <scope>NUCLEOTIDE SEQUENCE</scope>
</reference>
<comment type="caution">
    <text evidence="1">The sequence shown here is derived from an EMBL/GenBank/DDBJ whole genome shotgun (WGS) entry which is preliminary data.</text>
</comment>
<dbReference type="AlphaFoldDB" id="A0A9N7UDC2"/>
<sequence>MASARNKRTQADKWYTCTGAFVRVSVLAPPVWAVVCSFDIRCDIVHGGTVVSSMRPCSIGWMRAIGEPALSDTEARQTDGEHHSFLYFATTPRSYLSDASGRVDVHDSHGQQASCLLATSASSVLITISQTTVPGSPQ</sequence>
<name>A0A9N7UDC2_PLEPL</name>
<dbReference type="EMBL" id="CADEAL010001057">
    <property type="protein sequence ID" value="CAB1428482.1"/>
    <property type="molecule type" value="Genomic_DNA"/>
</dbReference>
<keyword evidence="2" id="KW-1185">Reference proteome</keyword>
<proteinExistence type="predicted"/>
<gene>
    <name evidence="1" type="ORF">PLEPLA_LOCUS16455</name>
</gene>
<evidence type="ECO:0000313" key="1">
    <source>
        <dbReference type="EMBL" id="CAB1428482.1"/>
    </source>
</evidence>
<protein>
    <submittedName>
        <fullName evidence="1">Uncharacterized protein</fullName>
    </submittedName>
</protein>
<evidence type="ECO:0000313" key="2">
    <source>
        <dbReference type="Proteomes" id="UP001153269"/>
    </source>
</evidence>
<feature type="non-terminal residue" evidence="1">
    <location>
        <position position="138"/>
    </location>
</feature>
<organism evidence="1 2">
    <name type="scientific">Pleuronectes platessa</name>
    <name type="common">European plaice</name>
    <dbReference type="NCBI Taxonomy" id="8262"/>
    <lineage>
        <taxon>Eukaryota</taxon>
        <taxon>Metazoa</taxon>
        <taxon>Chordata</taxon>
        <taxon>Craniata</taxon>
        <taxon>Vertebrata</taxon>
        <taxon>Euteleostomi</taxon>
        <taxon>Actinopterygii</taxon>
        <taxon>Neopterygii</taxon>
        <taxon>Teleostei</taxon>
        <taxon>Neoteleostei</taxon>
        <taxon>Acanthomorphata</taxon>
        <taxon>Carangaria</taxon>
        <taxon>Pleuronectiformes</taxon>
        <taxon>Pleuronectoidei</taxon>
        <taxon>Pleuronectidae</taxon>
        <taxon>Pleuronectes</taxon>
    </lineage>
</organism>